<evidence type="ECO:0000313" key="2">
    <source>
        <dbReference type="EMBL" id="TXC65208.1"/>
    </source>
</evidence>
<reference evidence="2 3" key="1">
    <citation type="submission" date="2019-08" db="EMBL/GenBank/DDBJ databases">
        <authorList>
            <person name="Khan S.A."/>
            <person name="Jeon C.O."/>
            <person name="Jeong S.E."/>
        </authorList>
    </citation>
    <scope>NUCLEOTIDE SEQUENCE [LARGE SCALE GENOMIC DNA]</scope>
    <source>
        <strain evidence="3">IMCC1728</strain>
    </source>
</reference>
<accession>A0A5C6U088</accession>
<dbReference type="AlphaFoldDB" id="A0A5C6U088"/>
<proteinExistence type="predicted"/>
<dbReference type="Proteomes" id="UP000321832">
    <property type="component" value="Unassembled WGS sequence"/>
</dbReference>
<dbReference type="EMBL" id="VOPW01000001">
    <property type="protein sequence ID" value="TXC65208.1"/>
    <property type="molecule type" value="Genomic_DNA"/>
</dbReference>
<sequence length="92" mass="9701">MARSKATRAASGCCRPSSAKPRLACASGSAGELDHAQQQHAGFVEAAAVQQQYGGLEVPTPRVARLGGRLGVGLVHRRECRDAEPAGQHQRR</sequence>
<organism evidence="2 3">
    <name type="scientific">Piscinibacter aquaticus</name>
    <dbReference type="NCBI Taxonomy" id="392597"/>
    <lineage>
        <taxon>Bacteria</taxon>
        <taxon>Pseudomonadati</taxon>
        <taxon>Pseudomonadota</taxon>
        <taxon>Betaproteobacteria</taxon>
        <taxon>Burkholderiales</taxon>
        <taxon>Sphaerotilaceae</taxon>
        <taxon>Piscinibacter</taxon>
    </lineage>
</organism>
<keyword evidence="3" id="KW-1185">Reference proteome</keyword>
<name>A0A5C6U088_9BURK</name>
<protein>
    <submittedName>
        <fullName evidence="2">Uncharacterized protein</fullName>
    </submittedName>
</protein>
<evidence type="ECO:0000313" key="3">
    <source>
        <dbReference type="Proteomes" id="UP000321832"/>
    </source>
</evidence>
<comment type="caution">
    <text evidence="2">The sequence shown here is derived from an EMBL/GenBank/DDBJ whole genome shotgun (WGS) entry which is preliminary data.</text>
</comment>
<gene>
    <name evidence="2" type="ORF">FSC37_00880</name>
</gene>
<evidence type="ECO:0000256" key="1">
    <source>
        <dbReference type="SAM" id="MobiDB-lite"/>
    </source>
</evidence>
<feature type="region of interest" description="Disordered" evidence="1">
    <location>
        <begin position="1"/>
        <end position="21"/>
    </location>
</feature>